<dbReference type="InterPro" id="IPR008928">
    <property type="entry name" value="6-hairpin_glycosidase_sf"/>
</dbReference>
<dbReference type="KEGG" id="atw:C0099_02595"/>
<dbReference type="Gene3D" id="3.40.30.10">
    <property type="entry name" value="Glutaredoxin"/>
    <property type="match status" value="1"/>
</dbReference>
<dbReference type="SUPFAM" id="SSF48208">
    <property type="entry name" value="Six-hairpin glycosidases"/>
    <property type="match status" value="1"/>
</dbReference>
<dbReference type="InterPro" id="IPR036249">
    <property type="entry name" value="Thioredoxin-like_sf"/>
</dbReference>
<feature type="domain" description="Spermatogenesis-associated protein 20-like TRX" evidence="1">
    <location>
        <begin position="2"/>
        <end position="164"/>
    </location>
</feature>
<dbReference type="AlphaFoldDB" id="A0A2I6S3U4"/>
<dbReference type="InterPro" id="IPR024705">
    <property type="entry name" value="Ssp411"/>
</dbReference>
<evidence type="ECO:0000313" key="3">
    <source>
        <dbReference type="Proteomes" id="UP000242205"/>
    </source>
</evidence>
<dbReference type="GO" id="GO:0005975">
    <property type="term" value="P:carbohydrate metabolic process"/>
    <property type="evidence" value="ECO:0007669"/>
    <property type="project" value="InterPro"/>
</dbReference>
<dbReference type="PANTHER" id="PTHR42899:SF1">
    <property type="entry name" value="SPERMATOGENESIS-ASSOCIATED PROTEIN 20"/>
    <property type="match status" value="1"/>
</dbReference>
<keyword evidence="3" id="KW-1185">Reference proteome</keyword>
<proteinExistence type="predicted"/>
<name>A0A2I6S3U4_9RHOO</name>
<dbReference type="Proteomes" id="UP000242205">
    <property type="component" value="Chromosome"/>
</dbReference>
<dbReference type="InterPro" id="IPR012341">
    <property type="entry name" value="6hp_glycosidase-like_sf"/>
</dbReference>
<dbReference type="InterPro" id="IPR004879">
    <property type="entry name" value="Ssp411-like_TRX"/>
</dbReference>
<reference evidence="2 3" key="1">
    <citation type="submission" date="2018-01" db="EMBL/GenBank/DDBJ databases">
        <authorList>
            <person name="Fu G.-Y."/>
        </authorList>
    </citation>
    <scope>NUCLEOTIDE SEQUENCE [LARGE SCALE GENOMIC DNA]</scope>
    <source>
        <strain evidence="2 3">SY39</strain>
    </source>
</reference>
<dbReference type="CDD" id="cd02955">
    <property type="entry name" value="SSP411"/>
    <property type="match status" value="1"/>
</dbReference>
<dbReference type="RefSeq" id="WP_102246004.1">
    <property type="nucleotide sequence ID" value="NZ_CP025682.1"/>
</dbReference>
<dbReference type="SUPFAM" id="SSF52833">
    <property type="entry name" value="Thioredoxin-like"/>
    <property type="match status" value="1"/>
</dbReference>
<dbReference type="OrthoDB" id="9762614at2"/>
<sequence>MPNRLASETSPYLLQHADNPVDWWPWCDEALALARERDLPILLSIGYSACHWCHVMAHECFADEEVAALMNRHFINIKVDREERPDLDHIYQSAHQLLAGRPGGWPLTVFLTPDTVPFFAGTYFPKTARARLPGFMDLLRDIAQSFATQRTDIEAQNAQLREHLARACAPPASDGIPAAQGVSDGLRKALGELWDKRNGGFGDAPKFPRTPDLEFLLYRQRTCGDDAAGRMVLTTLTAMAEGGLFDQIGGGFFRYSTDARWEIPHFEKMLYDNGPLLGLYADAWALTGEPLYRQVVEATAQWALREMRAPHGAFFAALDADSQGEEGRFYVWQREQLHEHVPPAALRLAERHWGVSGGLWGLGAQPNFEGRAWHLRVAEPLARAAKKLGLDEEVARALLEQARAALLEARETRVRPGRDEKILTASNALMIGGLARAARIFGCADWLAAAREALTCVRTQLWRDGRLLAVSDGGAGRLHAYLDDHAFLLAALLDVLQADFAPDDLDFACALADALLESFEDVEAGGFFFTRHDHERLIARPKPAIDNATASGNGIAARALLRLGHLAGELRYVEAAARALQAFGGLLARAPVGCASLALALAEHEVPPAVLVLGGSDADRWRRRLQRIFAPELLCVAPCDGAGRLPAVLKKPDDGRAAAWLCQGAQCEAPQYDIDALEARIRNSVLRG</sequence>
<dbReference type="PANTHER" id="PTHR42899">
    <property type="entry name" value="SPERMATOGENESIS-ASSOCIATED PROTEIN 20"/>
    <property type="match status" value="1"/>
</dbReference>
<evidence type="ECO:0000259" key="1">
    <source>
        <dbReference type="Pfam" id="PF03190"/>
    </source>
</evidence>
<dbReference type="Gene3D" id="1.50.10.10">
    <property type="match status" value="1"/>
</dbReference>
<evidence type="ECO:0000313" key="2">
    <source>
        <dbReference type="EMBL" id="AUN93930.1"/>
    </source>
</evidence>
<dbReference type="PIRSF" id="PIRSF006402">
    <property type="entry name" value="UCP006402_thioredoxin"/>
    <property type="match status" value="1"/>
</dbReference>
<dbReference type="Pfam" id="PF03190">
    <property type="entry name" value="Thioredox_DsbH"/>
    <property type="match status" value="1"/>
</dbReference>
<protein>
    <submittedName>
        <fullName evidence="2">Thioredoxin domain-containing protein</fullName>
    </submittedName>
</protein>
<organism evidence="2 3">
    <name type="scientific">Pseudazoarcus pumilus</name>
    <dbReference type="NCBI Taxonomy" id="2067960"/>
    <lineage>
        <taxon>Bacteria</taxon>
        <taxon>Pseudomonadati</taxon>
        <taxon>Pseudomonadota</taxon>
        <taxon>Betaproteobacteria</taxon>
        <taxon>Rhodocyclales</taxon>
        <taxon>Zoogloeaceae</taxon>
        <taxon>Pseudazoarcus</taxon>
    </lineage>
</organism>
<dbReference type="EMBL" id="CP025682">
    <property type="protein sequence ID" value="AUN93930.1"/>
    <property type="molecule type" value="Genomic_DNA"/>
</dbReference>
<accession>A0A2I6S3U4</accession>
<gene>
    <name evidence="2" type="ORF">C0099_02595</name>
</gene>